<comment type="caution">
    <text evidence="2">The sequence shown here is derived from an EMBL/GenBank/DDBJ whole genome shotgun (WGS) entry which is preliminary data.</text>
</comment>
<reference evidence="2 3" key="1">
    <citation type="journal article" date="2015" name="Stand. Genomic Sci.">
        <title>Genomic Encyclopedia of Bacterial and Archaeal Type Strains, Phase III: the genomes of soil and plant-associated and newly described type strains.</title>
        <authorList>
            <person name="Whitman W.B."/>
            <person name="Woyke T."/>
            <person name="Klenk H.P."/>
            <person name="Zhou Y."/>
            <person name="Lilburn T.G."/>
            <person name="Beck B.J."/>
            <person name="De Vos P."/>
            <person name="Vandamme P."/>
            <person name="Eisen J.A."/>
            <person name="Garrity G."/>
            <person name="Hugenholtz P."/>
            <person name="Kyrpides N.C."/>
        </authorList>
    </citation>
    <scope>NUCLEOTIDE SEQUENCE [LARGE SCALE GENOMIC DNA]</scope>
    <source>
        <strain evidence="2 3">CGMCC 1.7748</strain>
    </source>
</reference>
<gene>
    <name evidence="2" type="ORF">IQ35_03137</name>
</gene>
<dbReference type="Pfam" id="PF18818">
    <property type="entry name" value="MPTase-PolyVal"/>
    <property type="match status" value="1"/>
</dbReference>
<evidence type="ECO:0000259" key="1">
    <source>
        <dbReference type="Pfam" id="PF18818"/>
    </source>
</evidence>
<name>A0A562K8P0_SPHWJ</name>
<feature type="domain" description="Polyvalent protein metallopeptidase" evidence="1">
    <location>
        <begin position="17"/>
        <end position="62"/>
    </location>
</feature>
<organism evidence="2 3">
    <name type="scientific">Sphingobium wenxiniae (strain DSM 21828 / CGMCC 1.7748 / JZ-1)</name>
    <dbReference type="NCBI Taxonomy" id="595605"/>
    <lineage>
        <taxon>Bacteria</taxon>
        <taxon>Pseudomonadati</taxon>
        <taxon>Pseudomonadota</taxon>
        <taxon>Alphaproteobacteria</taxon>
        <taxon>Sphingomonadales</taxon>
        <taxon>Sphingomonadaceae</taxon>
        <taxon>Sphingobium</taxon>
    </lineage>
</organism>
<dbReference type="InterPro" id="IPR041459">
    <property type="entry name" value="MPTase-PolyVal"/>
</dbReference>
<proteinExistence type="predicted"/>
<dbReference type="EMBL" id="VLKK01000014">
    <property type="protein sequence ID" value="TWH91624.1"/>
    <property type="molecule type" value="Genomic_DNA"/>
</dbReference>
<accession>A0A562K8P0</accession>
<evidence type="ECO:0000313" key="2">
    <source>
        <dbReference type="EMBL" id="TWH91624.1"/>
    </source>
</evidence>
<keyword evidence="3" id="KW-1185">Reference proteome</keyword>
<evidence type="ECO:0000313" key="3">
    <source>
        <dbReference type="Proteomes" id="UP000316624"/>
    </source>
</evidence>
<dbReference type="AlphaFoldDB" id="A0A562K8P0"/>
<dbReference type="Proteomes" id="UP000316624">
    <property type="component" value="Unassembled WGS sequence"/>
</dbReference>
<protein>
    <recommendedName>
        <fullName evidence="1">Polyvalent protein metallopeptidase domain-containing protein</fullName>
    </recommendedName>
</protein>
<sequence length="91" mass="10067">MVFTFQPLFFAGLSGYVAEMTACLLGADLGLPVEHIDNHAAYIGSWIKLMRKDSRAIFTAAARAEEAYGYLLRLTRLDKPEAVDDPDRMAA</sequence>